<keyword evidence="2 12" id="KW-0004">4Fe-4S</keyword>
<name>A0A399FUV2_UNCN2</name>
<dbReference type="Gene3D" id="3.80.30.20">
    <property type="entry name" value="tm_1862 like domain"/>
    <property type="match status" value="1"/>
</dbReference>
<keyword evidence="3 12" id="KW-0808">Transferase</keyword>
<dbReference type="FunFam" id="3.80.30.20:FF:000001">
    <property type="entry name" value="tRNA-2-methylthio-N(6)-dimethylallyladenosine synthase 2"/>
    <property type="match status" value="1"/>
</dbReference>
<evidence type="ECO:0000256" key="5">
    <source>
        <dbReference type="ARBA" id="ARBA00022723"/>
    </source>
</evidence>
<dbReference type="GO" id="GO:0035597">
    <property type="term" value="F:tRNA-2-methylthio-N(6)-dimethylallyladenosine(37) synthase activity"/>
    <property type="evidence" value="ECO:0007669"/>
    <property type="project" value="UniProtKB-EC"/>
</dbReference>
<feature type="domain" description="TRAM" evidence="13">
    <location>
        <begin position="402"/>
        <end position="464"/>
    </location>
</feature>
<evidence type="ECO:0000259" key="13">
    <source>
        <dbReference type="PROSITE" id="PS50926"/>
    </source>
</evidence>
<dbReference type="InterPro" id="IPR006638">
    <property type="entry name" value="Elp3/MiaA/NifB-like_rSAM"/>
</dbReference>
<reference evidence="16 17" key="1">
    <citation type="submission" date="2018-08" db="EMBL/GenBank/DDBJ databases">
        <title>Draft genome of candidate division NPL-UPA2 bacterium Unc8 that adapted to ultra-basic serpentinizing groundwater.</title>
        <authorList>
            <person name="Ishii S."/>
            <person name="Suzuki S."/>
            <person name="Nealson K.H."/>
        </authorList>
    </citation>
    <scope>NUCLEOTIDE SEQUENCE [LARGE SCALE GENOMIC DNA]</scope>
    <source>
        <strain evidence="16">Unc8</strain>
    </source>
</reference>
<feature type="binding site" evidence="12">
    <location>
        <position position="185"/>
    </location>
    <ligand>
        <name>[4Fe-4S] cluster</name>
        <dbReference type="ChEBI" id="CHEBI:49883"/>
        <label>2</label>
        <note>4Fe-4S-S-AdoMet</note>
    </ligand>
</feature>
<sequence>MKRVNQLSNQSSECRLKVYIRTFGCQMNEYDSEIMAGILTDDGYGLVDDTSKADVVLLNTCSVREHAEDKVWSELGRLSKIRENKPLTIGVCGCMAQKEGAKIIRRFPSVSLVCGTHNFHQIGELLNEVKTANPVRGKTSNRVKGIVNIGESEKLPFFRLPVRKDGRVSTSLAIMRGCSKFCSYCVVPYLRGKEKSRGPEEIIDEIVHLTEQGFKEFLLLGQDITSYKYKSKMSNEWKDIDLSYLLKEVNSIDGVERIRFITSHPSGVTSRLLKAVSDLPKVCEHLHLPLQSGSDRILKLMNRGYTRDFYLNLASKAREIIPELSITTDLIVGFPGESEAEFEDTLDVMRKVGFDNAFMYKYSIRPGTKAAGMKNEVPENIKKERLRRLQEIQREMSLKRNENFLGRRVEVLVDGTKKKAPSKLLGRTRTNKVVTFKGEKGIIGKLVDVTITGACQWTLQGKIN</sequence>
<feature type="binding site" evidence="12">
    <location>
        <position position="25"/>
    </location>
    <ligand>
        <name>[4Fe-4S] cluster</name>
        <dbReference type="ChEBI" id="CHEBI:49883"/>
        <label>1</label>
    </ligand>
</feature>
<evidence type="ECO:0000256" key="4">
    <source>
        <dbReference type="ARBA" id="ARBA00022691"/>
    </source>
</evidence>
<dbReference type="GO" id="GO:0005829">
    <property type="term" value="C:cytosol"/>
    <property type="evidence" value="ECO:0007669"/>
    <property type="project" value="TreeGrafter"/>
</dbReference>
<dbReference type="SFLD" id="SFLDS00029">
    <property type="entry name" value="Radical_SAM"/>
    <property type="match status" value="1"/>
</dbReference>
<dbReference type="SFLD" id="SFLDF00273">
    <property type="entry name" value="(dimethylallyl)adenosine_tRNA"/>
    <property type="match status" value="1"/>
</dbReference>
<keyword evidence="12" id="KW-0819">tRNA processing</keyword>
<keyword evidence="5 12" id="KW-0479">Metal-binding</keyword>
<comment type="catalytic activity">
    <reaction evidence="12">
        <text>N(6)-dimethylallyladenosine(37) in tRNA + (sulfur carrier)-SH + AH2 + 2 S-adenosyl-L-methionine = 2-methylsulfanyl-N(6)-dimethylallyladenosine(37) in tRNA + (sulfur carrier)-H + 5'-deoxyadenosine + L-methionine + A + S-adenosyl-L-homocysteine + 2 H(+)</text>
        <dbReference type="Rhea" id="RHEA:37067"/>
        <dbReference type="Rhea" id="RHEA-COMP:10375"/>
        <dbReference type="Rhea" id="RHEA-COMP:10376"/>
        <dbReference type="Rhea" id="RHEA-COMP:14737"/>
        <dbReference type="Rhea" id="RHEA-COMP:14739"/>
        <dbReference type="ChEBI" id="CHEBI:13193"/>
        <dbReference type="ChEBI" id="CHEBI:15378"/>
        <dbReference type="ChEBI" id="CHEBI:17319"/>
        <dbReference type="ChEBI" id="CHEBI:17499"/>
        <dbReference type="ChEBI" id="CHEBI:29917"/>
        <dbReference type="ChEBI" id="CHEBI:57844"/>
        <dbReference type="ChEBI" id="CHEBI:57856"/>
        <dbReference type="ChEBI" id="CHEBI:59789"/>
        <dbReference type="ChEBI" id="CHEBI:64428"/>
        <dbReference type="ChEBI" id="CHEBI:74415"/>
        <dbReference type="ChEBI" id="CHEBI:74417"/>
        <dbReference type="EC" id="2.8.4.3"/>
    </reaction>
</comment>
<dbReference type="InterPro" id="IPR005839">
    <property type="entry name" value="Methylthiotransferase"/>
</dbReference>
<evidence type="ECO:0000256" key="10">
    <source>
        <dbReference type="ARBA" id="ARBA00080698"/>
    </source>
</evidence>
<dbReference type="Proteomes" id="UP000266287">
    <property type="component" value="Unassembled WGS sequence"/>
</dbReference>
<dbReference type="NCBIfam" id="TIGR00089">
    <property type="entry name" value="MiaB/RimO family radical SAM methylthiotransferase"/>
    <property type="match status" value="1"/>
</dbReference>
<keyword evidence="7 12" id="KW-0411">Iron-sulfur</keyword>
<dbReference type="FunFam" id="3.40.50.12160:FF:000003">
    <property type="entry name" value="CDK5 regulatory subunit-associated protein 1"/>
    <property type="match status" value="1"/>
</dbReference>
<feature type="binding site" evidence="12">
    <location>
        <position position="61"/>
    </location>
    <ligand>
        <name>[4Fe-4S] cluster</name>
        <dbReference type="ChEBI" id="CHEBI:49883"/>
        <label>1</label>
    </ligand>
</feature>
<dbReference type="InterPro" id="IPR013848">
    <property type="entry name" value="Methylthiotransferase_N"/>
</dbReference>
<dbReference type="InterPro" id="IPR007197">
    <property type="entry name" value="rSAM"/>
</dbReference>
<dbReference type="PANTHER" id="PTHR43020">
    <property type="entry name" value="CDK5 REGULATORY SUBUNIT-ASSOCIATED PROTEIN 1"/>
    <property type="match status" value="1"/>
</dbReference>
<comment type="similarity">
    <text evidence="12">Belongs to the methylthiotransferase family. MiaB subfamily.</text>
</comment>
<keyword evidence="4 12" id="KW-0949">S-adenosyl-L-methionine</keyword>
<dbReference type="GO" id="GO:0051539">
    <property type="term" value="F:4 iron, 4 sulfur cluster binding"/>
    <property type="evidence" value="ECO:0007669"/>
    <property type="project" value="UniProtKB-UniRule"/>
</dbReference>
<comment type="subcellular location">
    <subcellularLocation>
        <location evidence="12">Cytoplasm</location>
    </subcellularLocation>
</comment>
<dbReference type="GO" id="GO:0046872">
    <property type="term" value="F:metal ion binding"/>
    <property type="evidence" value="ECO:0007669"/>
    <property type="project" value="UniProtKB-KW"/>
</dbReference>
<feature type="domain" description="MTTase N-terminal" evidence="14">
    <location>
        <begin position="16"/>
        <end position="131"/>
    </location>
</feature>
<dbReference type="NCBIfam" id="TIGR01574">
    <property type="entry name" value="miaB-methiolase"/>
    <property type="match status" value="1"/>
</dbReference>
<dbReference type="Gene3D" id="3.40.50.12160">
    <property type="entry name" value="Methylthiotransferase, N-terminal domain"/>
    <property type="match status" value="1"/>
</dbReference>
<evidence type="ECO:0000259" key="15">
    <source>
        <dbReference type="PROSITE" id="PS51918"/>
    </source>
</evidence>
<evidence type="ECO:0000313" key="17">
    <source>
        <dbReference type="Proteomes" id="UP000266287"/>
    </source>
</evidence>
<dbReference type="CDD" id="cd01335">
    <property type="entry name" value="Radical_SAM"/>
    <property type="match status" value="1"/>
</dbReference>
<evidence type="ECO:0000256" key="7">
    <source>
        <dbReference type="ARBA" id="ARBA00023014"/>
    </source>
</evidence>
<dbReference type="PROSITE" id="PS51918">
    <property type="entry name" value="RADICAL_SAM"/>
    <property type="match status" value="1"/>
</dbReference>
<evidence type="ECO:0000256" key="8">
    <source>
        <dbReference type="ARBA" id="ARBA00033765"/>
    </source>
</evidence>
<keyword evidence="12" id="KW-0963">Cytoplasm</keyword>
<keyword evidence="6 12" id="KW-0408">Iron</keyword>
<dbReference type="PROSITE" id="PS01278">
    <property type="entry name" value="MTTASE_RADICAL"/>
    <property type="match status" value="1"/>
</dbReference>
<dbReference type="SFLD" id="SFLDG01061">
    <property type="entry name" value="methylthiotransferase"/>
    <property type="match status" value="1"/>
</dbReference>
<dbReference type="PROSITE" id="PS51449">
    <property type="entry name" value="MTTASE_N"/>
    <property type="match status" value="1"/>
</dbReference>
<dbReference type="PANTHER" id="PTHR43020:SF2">
    <property type="entry name" value="MITOCHONDRIAL TRNA METHYLTHIOTRANSFERASE CDK5RAP1"/>
    <property type="match status" value="1"/>
</dbReference>
<evidence type="ECO:0000256" key="11">
    <source>
        <dbReference type="ARBA" id="ARBA00081141"/>
    </source>
</evidence>
<comment type="cofactor">
    <cofactor evidence="12">
        <name>[4Fe-4S] cluster</name>
        <dbReference type="ChEBI" id="CHEBI:49883"/>
    </cofactor>
    <text evidence="12">Binds 2 [4Fe-4S] clusters. One cluster is coordinated with 3 cysteines and an exchangeable S-adenosyl-L-methionine.</text>
</comment>
<dbReference type="SFLD" id="SFLDG01082">
    <property type="entry name" value="B12-binding_domain_containing"/>
    <property type="match status" value="1"/>
</dbReference>
<dbReference type="PROSITE" id="PS50926">
    <property type="entry name" value="TRAM"/>
    <property type="match status" value="1"/>
</dbReference>
<dbReference type="HAMAP" id="MF_01864">
    <property type="entry name" value="tRNA_metthiotr_MiaB"/>
    <property type="match status" value="1"/>
</dbReference>
<evidence type="ECO:0000313" key="16">
    <source>
        <dbReference type="EMBL" id="RIH99923.1"/>
    </source>
</evidence>
<dbReference type="InterPro" id="IPR020612">
    <property type="entry name" value="Methylthiotransferase_CS"/>
</dbReference>
<dbReference type="InterPro" id="IPR006463">
    <property type="entry name" value="MiaB_methiolase"/>
</dbReference>
<dbReference type="SUPFAM" id="SSF102114">
    <property type="entry name" value="Radical SAM enzymes"/>
    <property type="match status" value="1"/>
</dbReference>
<organism evidence="16 17">
    <name type="scientific">candidate division NPL-UPA2 bacterium Unc8</name>
    <dbReference type="NCBI Taxonomy" id="1980939"/>
    <lineage>
        <taxon>Bacteria</taxon>
    </lineage>
</organism>
<dbReference type="Pfam" id="PF00919">
    <property type="entry name" value="UPF0004"/>
    <property type="match status" value="1"/>
</dbReference>
<dbReference type="EC" id="2.8.4.3" evidence="8 12"/>
<gene>
    <name evidence="12 16" type="primary">miaB</name>
    <name evidence="16" type="ORF">B9J77_04105</name>
</gene>
<dbReference type="InterPro" id="IPR023404">
    <property type="entry name" value="rSAM_horseshoe"/>
</dbReference>
<evidence type="ECO:0000256" key="6">
    <source>
        <dbReference type="ARBA" id="ARBA00023004"/>
    </source>
</evidence>
<evidence type="ECO:0000256" key="2">
    <source>
        <dbReference type="ARBA" id="ARBA00022485"/>
    </source>
</evidence>
<feature type="binding site" evidence="12">
    <location>
        <position position="182"/>
    </location>
    <ligand>
        <name>[4Fe-4S] cluster</name>
        <dbReference type="ChEBI" id="CHEBI:49883"/>
        <label>2</label>
        <note>4Fe-4S-S-AdoMet</note>
    </ligand>
</feature>
<evidence type="ECO:0000256" key="3">
    <source>
        <dbReference type="ARBA" id="ARBA00022679"/>
    </source>
</evidence>
<dbReference type="InterPro" id="IPR038135">
    <property type="entry name" value="Methylthiotransferase_N_sf"/>
</dbReference>
<comment type="function">
    <text evidence="1 12">Catalyzes the methylthiolation of N6-(dimethylallyl)adenosine (i(6)A), leading to the formation of 2-methylthio-N6-(dimethylallyl)adenosine (ms(2)i(6)A) at position 37 in tRNAs that read codons beginning with uridine.</text>
</comment>
<feature type="binding site" evidence="12">
    <location>
        <position position="178"/>
    </location>
    <ligand>
        <name>[4Fe-4S] cluster</name>
        <dbReference type="ChEBI" id="CHEBI:49883"/>
        <label>2</label>
        <note>4Fe-4S-S-AdoMet</note>
    </ligand>
</feature>
<dbReference type="EMBL" id="NDHY01000009">
    <property type="protein sequence ID" value="RIH99923.1"/>
    <property type="molecule type" value="Genomic_DNA"/>
</dbReference>
<accession>A0A399FUV2</accession>
<protein>
    <recommendedName>
        <fullName evidence="9 12">tRNA-2-methylthio-N(6)-dimethylallyladenosine synthase</fullName>
        <ecNumber evidence="8 12">2.8.4.3</ecNumber>
    </recommendedName>
    <alternativeName>
        <fullName evidence="11 12">(Dimethylallyl)adenosine tRNA methylthiotransferase MiaB</fullName>
    </alternativeName>
    <alternativeName>
        <fullName evidence="10 12">tRNA-i(6)A37 methylthiotransferase</fullName>
    </alternativeName>
</protein>
<evidence type="ECO:0000256" key="9">
    <source>
        <dbReference type="ARBA" id="ARBA00068570"/>
    </source>
</evidence>
<proteinExistence type="inferred from homology"/>
<feature type="binding site" evidence="12">
    <location>
        <position position="94"/>
    </location>
    <ligand>
        <name>[4Fe-4S] cluster</name>
        <dbReference type="ChEBI" id="CHEBI:49883"/>
        <label>1</label>
    </ligand>
</feature>
<dbReference type="InterPro" id="IPR002792">
    <property type="entry name" value="TRAM_dom"/>
</dbReference>
<dbReference type="Pfam" id="PF04055">
    <property type="entry name" value="Radical_SAM"/>
    <property type="match status" value="1"/>
</dbReference>
<dbReference type="InterPro" id="IPR058240">
    <property type="entry name" value="rSAM_sf"/>
</dbReference>
<evidence type="ECO:0000256" key="12">
    <source>
        <dbReference type="HAMAP-Rule" id="MF_01864"/>
    </source>
</evidence>
<comment type="subunit">
    <text evidence="12">Monomer.</text>
</comment>
<dbReference type="Pfam" id="PF01938">
    <property type="entry name" value="TRAM"/>
    <property type="match status" value="1"/>
</dbReference>
<evidence type="ECO:0000256" key="1">
    <source>
        <dbReference type="ARBA" id="ARBA00003234"/>
    </source>
</evidence>
<feature type="domain" description="Radical SAM core" evidence="15">
    <location>
        <begin position="164"/>
        <end position="399"/>
    </location>
</feature>
<dbReference type="SMART" id="SM00729">
    <property type="entry name" value="Elp3"/>
    <property type="match status" value="1"/>
</dbReference>
<comment type="caution">
    <text evidence="16">The sequence shown here is derived from an EMBL/GenBank/DDBJ whole genome shotgun (WGS) entry which is preliminary data.</text>
</comment>
<dbReference type="AlphaFoldDB" id="A0A399FUV2"/>
<evidence type="ECO:0000259" key="14">
    <source>
        <dbReference type="PROSITE" id="PS51449"/>
    </source>
</evidence>